<keyword evidence="2" id="KW-1185">Reference proteome</keyword>
<proteinExistence type="predicted"/>
<sequence length="174" mass="19630">MALLEVEQLNDASELLLKYSKLAEQDVAHLALKEKHDTAVQRRQQIEENSEGFSTAITSWAETQAAQHLSALRWLETKPEELAEMARQLDQLRKVDRIVTSVVQGIQLKDSGEYSAHLLEDVESEIKRLGEHPKLILMHQKLLSHPQVVRVPAGVPTLDEAYSLLQKGGDYCAR</sequence>
<evidence type="ECO:0000313" key="2">
    <source>
        <dbReference type="Proteomes" id="UP000239907"/>
    </source>
</evidence>
<comment type="caution">
    <text evidence="1">The sequence shown here is derived from an EMBL/GenBank/DDBJ whole genome shotgun (WGS) entry which is preliminary data.</text>
</comment>
<dbReference type="AlphaFoldDB" id="A0A2S7U5V6"/>
<protein>
    <submittedName>
        <fullName evidence="1">Uncharacterized protein</fullName>
    </submittedName>
</protein>
<evidence type="ECO:0000313" key="1">
    <source>
        <dbReference type="EMBL" id="PQJ29950.1"/>
    </source>
</evidence>
<dbReference type="Proteomes" id="UP000239907">
    <property type="component" value="Unassembled WGS sequence"/>
</dbReference>
<organism evidence="1 2">
    <name type="scientific">Rubritalea profundi</name>
    <dbReference type="NCBI Taxonomy" id="1658618"/>
    <lineage>
        <taxon>Bacteria</taxon>
        <taxon>Pseudomonadati</taxon>
        <taxon>Verrucomicrobiota</taxon>
        <taxon>Verrucomicrobiia</taxon>
        <taxon>Verrucomicrobiales</taxon>
        <taxon>Rubritaleaceae</taxon>
        <taxon>Rubritalea</taxon>
    </lineage>
</organism>
<name>A0A2S7U5V6_9BACT</name>
<dbReference type="EMBL" id="MQWA01000001">
    <property type="protein sequence ID" value="PQJ29950.1"/>
    <property type="molecule type" value="Genomic_DNA"/>
</dbReference>
<gene>
    <name evidence="1" type="ORF">BSZ32_16650</name>
</gene>
<dbReference type="RefSeq" id="WP_105044464.1">
    <property type="nucleotide sequence ID" value="NZ_MQWA01000001.1"/>
</dbReference>
<reference evidence="1 2" key="1">
    <citation type="submission" date="2016-12" db="EMBL/GenBank/DDBJ databases">
        <title>Study of bacterial adaptation to deep sea.</title>
        <authorList>
            <person name="Song J."/>
            <person name="Yoshizawa S."/>
            <person name="Kogure K."/>
        </authorList>
    </citation>
    <scope>NUCLEOTIDE SEQUENCE [LARGE SCALE GENOMIC DNA]</scope>
    <source>
        <strain evidence="1 2">SAORIC-165</strain>
    </source>
</reference>
<accession>A0A2S7U5V6</accession>